<gene>
    <name evidence="12" type="ORF">SAMN02745219_02457</name>
</gene>
<dbReference type="GO" id="GO:0005886">
    <property type="term" value="C:plasma membrane"/>
    <property type="evidence" value="ECO:0007669"/>
    <property type="project" value="UniProtKB-SubCell"/>
</dbReference>
<dbReference type="AlphaFoldDB" id="A0A1M6IZA0"/>
<comment type="subcellular location">
    <subcellularLocation>
        <location evidence="1">Cell membrane</location>
        <topology evidence="1">Multi-pass membrane protein</topology>
    </subcellularLocation>
</comment>
<evidence type="ECO:0000256" key="4">
    <source>
        <dbReference type="ARBA" id="ARBA00022989"/>
    </source>
</evidence>
<evidence type="ECO:0000256" key="5">
    <source>
        <dbReference type="ARBA" id="ARBA00023136"/>
    </source>
</evidence>
<dbReference type="InterPro" id="IPR033480">
    <property type="entry name" value="sCache_2"/>
</dbReference>
<dbReference type="SMART" id="SM01049">
    <property type="entry name" value="Cache_2"/>
    <property type="match status" value="1"/>
</dbReference>
<organism evidence="12 13">
    <name type="scientific">Desulfofundulus thermosubterraneus DSM 16057</name>
    <dbReference type="NCBI Taxonomy" id="1121432"/>
    <lineage>
        <taxon>Bacteria</taxon>
        <taxon>Bacillati</taxon>
        <taxon>Bacillota</taxon>
        <taxon>Clostridia</taxon>
        <taxon>Eubacteriales</taxon>
        <taxon>Peptococcaceae</taxon>
        <taxon>Desulfofundulus</taxon>
    </lineage>
</organism>
<dbReference type="PROSITE" id="PS50111">
    <property type="entry name" value="CHEMOTAXIS_TRANSDUC_2"/>
    <property type="match status" value="1"/>
</dbReference>
<dbReference type="RefSeq" id="WP_072869987.1">
    <property type="nucleotide sequence ID" value="NZ_FQZM01000032.1"/>
</dbReference>
<dbReference type="EMBL" id="FQZM01000032">
    <property type="protein sequence ID" value="SHJ39723.1"/>
    <property type="molecule type" value="Genomic_DNA"/>
</dbReference>
<keyword evidence="4 9" id="KW-1133">Transmembrane helix</keyword>
<evidence type="ECO:0000256" key="8">
    <source>
        <dbReference type="PROSITE-ProRule" id="PRU00284"/>
    </source>
</evidence>
<dbReference type="SMART" id="SM00283">
    <property type="entry name" value="MA"/>
    <property type="match status" value="1"/>
</dbReference>
<dbReference type="FunFam" id="1.10.287.950:FF:000001">
    <property type="entry name" value="Methyl-accepting chemotaxis sensory transducer"/>
    <property type="match status" value="1"/>
</dbReference>
<feature type="domain" description="Methyl-accepting transducer" evidence="10">
    <location>
        <begin position="314"/>
        <end position="557"/>
    </location>
</feature>
<dbReference type="PANTHER" id="PTHR32089">
    <property type="entry name" value="METHYL-ACCEPTING CHEMOTAXIS PROTEIN MCPB"/>
    <property type="match status" value="1"/>
</dbReference>
<dbReference type="PRINTS" id="PR00260">
    <property type="entry name" value="CHEMTRNSDUCR"/>
</dbReference>
<feature type="domain" description="HAMP" evidence="11">
    <location>
        <begin position="264"/>
        <end position="316"/>
    </location>
</feature>
<reference evidence="13" key="1">
    <citation type="submission" date="2016-11" db="EMBL/GenBank/DDBJ databases">
        <authorList>
            <person name="Varghese N."/>
            <person name="Submissions S."/>
        </authorList>
    </citation>
    <scope>NUCLEOTIDE SEQUENCE [LARGE SCALE GENOMIC DNA]</scope>
    <source>
        <strain evidence="13">DSM 16057</strain>
    </source>
</reference>
<dbReference type="GO" id="GO:0004888">
    <property type="term" value="F:transmembrane signaling receptor activity"/>
    <property type="evidence" value="ECO:0007669"/>
    <property type="project" value="InterPro"/>
</dbReference>
<dbReference type="Pfam" id="PF00015">
    <property type="entry name" value="MCPsignal"/>
    <property type="match status" value="1"/>
</dbReference>
<proteinExistence type="inferred from homology"/>
<evidence type="ECO:0000313" key="12">
    <source>
        <dbReference type="EMBL" id="SHJ39723.1"/>
    </source>
</evidence>
<dbReference type="InterPro" id="IPR004089">
    <property type="entry name" value="MCPsignal_dom"/>
</dbReference>
<dbReference type="InterPro" id="IPR003660">
    <property type="entry name" value="HAMP_dom"/>
</dbReference>
<evidence type="ECO:0000256" key="9">
    <source>
        <dbReference type="SAM" id="Phobius"/>
    </source>
</evidence>
<dbReference type="Gene3D" id="3.30.450.20">
    <property type="entry name" value="PAS domain"/>
    <property type="match status" value="1"/>
</dbReference>
<evidence type="ECO:0000256" key="3">
    <source>
        <dbReference type="ARBA" id="ARBA00022692"/>
    </source>
</evidence>
<dbReference type="Proteomes" id="UP000184529">
    <property type="component" value="Unassembled WGS sequence"/>
</dbReference>
<evidence type="ECO:0000259" key="10">
    <source>
        <dbReference type="PROSITE" id="PS50111"/>
    </source>
</evidence>
<dbReference type="SUPFAM" id="SSF58104">
    <property type="entry name" value="Methyl-accepting chemotaxis protein (MCP) signaling domain"/>
    <property type="match status" value="1"/>
</dbReference>
<accession>A0A1M6IZA0</accession>
<keyword evidence="3 9" id="KW-0812">Transmembrane</keyword>
<keyword evidence="2" id="KW-1003">Cell membrane</keyword>
<evidence type="ECO:0000256" key="6">
    <source>
        <dbReference type="ARBA" id="ARBA00023224"/>
    </source>
</evidence>
<evidence type="ECO:0000256" key="2">
    <source>
        <dbReference type="ARBA" id="ARBA00022475"/>
    </source>
</evidence>
<dbReference type="CDD" id="cd06225">
    <property type="entry name" value="HAMP"/>
    <property type="match status" value="1"/>
</dbReference>
<evidence type="ECO:0000259" key="11">
    <source>
        <dbReference type="PROSITE" id="PS50885"/>
    </source>
</evidence>
<sequence>MSRGFQSMQGKVVLLVVGLITVAAFIVGSLSVWQIKRFGESDMEKTREHMMAEREGKLKSLVESAHNLLNEYLQRAQKGEFSVEEAQERAFKRISHMLYDEGQGYFWIHTAGERAVMLMHPIKPELKGKDMAADEDLALVRSIFYQGQIYTKDAPEVQERVKAKKLFAEMNRLCAEKGEGTVAYYWPKPGEDPSVGYPKISYVKLFGPWNWIIGSGIYVDDIEKEAAMIRQETMKRVGQVVLAVVISLLGCLVLAVLLAVFFARRFVRPVSDMVVAAERLARGDLTAAVSISSSDEIGRLAHAFEQMRQGLRQLIQGISQGSAQVSNTAAALSSQMDQTSSAATENASTVGEIAATVDNVAENIKAVSGQLAEAGRQADQSQRNIDRVIDTMQEIEQSSQEAARSVETLIQAIEKIVLFVGAINDIAEQTNLLALNAAIEAARAGEAGRGFAVVAEEVRKLAENSARSAKEISSIIGEVQQQSAQAVRIMESGKEKTVQGSRVVEEVGRSLMSIIELVKELSQKAQEVAVSAGQMSEAVQNVAATTEEQTAAMEEVAASAAELNKIAGSMKEMVSQFRLE</sequence>
<name>A0A1M6IZA0_9FIRM</name>
<evidence type="ECO:0000256" key="1">
    <source>
        <dbReference type="ARBA" id="ARBA00004651"/>
    </source>
</evidence>
<keyword evidence="5 9" id="KW-0472">Membrane</keyword>
<comment type="similarity">
    <text evidence="7">Belongs to the methyl-accepting chemotaxis (MCP) protein family.</text>
</comment>
<dbReference type="Gene3D" id="1.10.287.950">
    <property type="entry name" value="Methyl-accepting chemotaxis protein"/>
    <property type="match status" value="1"/>
</dbReference>
<protein>
    <submittedName>
        <fullName evidence="12">Methyl-accepting chemotaxis sensory transducer with Cache sensor</fullName>
    </submittedName>
</protein>
<dbReference type="Gene3D" id="6.10.340.10">
    <property type="match status" value="1"/>
</dbReference>
<feature type="transmembrane region" description="Helical" evidence="9">
    <location>
        <begin position="240"/>
        <end position="263"/>
    </location>
</feature>
<keyword evidence="13" id="KW-1185">Reference proteome</keyword>
<dbReference type="SMART" id="SM00304">
    <property type="entry name" value="HAMP"/>
    <property type="match status" value="1"/>
</dbReference>
<dbReference type="GO" id="GO:0007165">
    <property type="term" value="P:signal transduction"/>
    <property type="evidence" value="ECO:0007669"/>
    <property type="project" value="UniProtKB-KW"/>
</dbReference>
<dbReference type="CDD" id="cd11386">
    <property type="entry name" value="MCP_signal"/>
    <property type="match status" value="1"/>
</dbReference>
<evidence type="ECO:0000313" key="13">
    <source>
        <dbReference type="Proteomes" id="UP000184529"/>
    </source>
</evidence>
<keyword evidence="6 8" id="KW-0807">Transducer</keyword>
<dbReference type="GO" id="GO:0006935">
    <property type="term" value="P:chemotaxis"/>
    <property type="evidence" value="ECO:0007669"/>
    <property type="project" value="InterPro"/>
</dbReference>
<dbReference type="InterPro" id="IPR004010">
    <property type="entry name" value="Double_Cache_2"/>
</dbReference>
<dbReference type="PROSITE" id="PS50885">
    <property type="entry name" value="HAMP"/>
    <property type="match status" value="1"/>
</dbReference>
<dbReference type="PANTHER" id="PTHR32089:SF112">
    <property type="entry name" value="LYSOZYME-LIKE PROTEIN-RELATED"/>
    <property type="match status" value="1"/>
</dbReference>
<dbReference type="Pfam" id="PF00672">
    <property type="entry name" value="HAMP"/>
    <property type="match status" value="1"/>
</dbReference>
<dbReference type="InterPro" id="IPR004090">
    <property type="entry name" value="Chemotax_Me-accpt_rcpt"/>
</dbReference>
<dbReference type="Pfam" id="PF08269">
    <property type="entry name" value="dCache_2"/>
    <property type="match status" value="1"/>
</dbReference>
<dbReference type="STRING" id="1121432.SAMN02745219_02457"/>
<feature type="transmembrane region" description="Helical" evidence="9">
    <location>
        <begin position="12"/>
        <end position="33"/>
    </location>
</feature>
<evidence type="ECO:0000256" key="7">
    <source>
        <dbReference type="ARBA" id="ARBA00029447"/>
    </source>
</evidence>